<evidence type="ECO:0000256" key="3">
    <source>
        <dbReference type="ARBA" id="ARBA00038502"/>
    </source>
</evidence>
<dbReference type="GO" id="GO:0016747">
    <property type="term" value="F:acyltransferase activity, transferring groups other than amino-acyl groups"/>
    <property type="evidence" value="ECO:0007669"/>
    <property type="project" value="InterPro"/>
</dbReference>
<proteinExistence type="inferred from homology"/>
<comment type="similarity">
    <text evidence="3">Belongs to the acetyltransferase family. RimJ subfamily.</text>
</comment>
<reference evidence="6 8" key="2">
    <citation type="submission" date="2018-10" db="EMBL/GenBank/DDBJ databases">
        <title>Genomic Encyclopedia of Type Strains, Phase IV (KMG-IV): sequencing the most valuable type-strain genomes for metagenomic binning, comparative biology and taxonomic classification.</title>
        <authorList>
            <person name="Goeker M."/>
        </authorList>
    </citation>
    <scope>NUCLEOTIDE SEQUENCE [LARGE SCALE GENOMIC DNA]</scope>
    <source>
        <strain evidence="6 8">DSM 19791</strain>
    </source>
</reference>
<dbReference type="EMBL" id="RBWX01000007">
    <property type="protein sequence ID" value="RKS90984.1"/>
    <property type="molecule type" value="Genomic_DNA"/>
</dbReference>
<protein>
    <submittedName>
        <fullName evidence="5 6">N-acetyltransferase</fullName>
    </submittedName>
</protein>
<evidence type="ECO:0000256" key="1">
    <source>
        <dbReference type="ARBA" id="ARBA00022679"/>
    </source>
</evidence>
<dbReference type="SUPFAM" id="SSF55729">
    <property type="entry name" value="Acyl-CoA N-acyltransferases (Nat)"/>
    <property type="match status" value="1"/>
</dbReference>
<evidence type="ECO:0000313" key="5">
    <source>
        <dbReference type="EMBL" id="BBE33904.1"/>
    </source>
</evidence>
<dbReference type="Gene3D" id="3.40.630.30">
    <property type="match status" value="1"/>
</dbReference>
<keyword evidence="2" id="KW-0012">Acyltransferase</keyword>
<gene>
    <name evidence="6" type="ORF">DFR51_0528</name>
    <name evidence="5" type="ORF">SmB9_15620</name>
</gene>
<evidence type="ECO:0000313" key="6">
    <source>
        <dbReference type="EMBL" id="RKS90984.1"/>
    </source>
</evidence>
<accession>A0AAD1D5M4</accession>
<evidence type="ECO:0000313" key="7">
    <source>
        <dbReference type="Proteomes" id="UP000275727"/>
    </source>
</evidence>
<feature type="domain" description="N-acetyltransferase" evidence="4">
    <location>
        <begin position="8"/>
        <end position="175"/>
    </location>
</feature>
<reference evidence="5 7" key="1">
    <citation type="submission" date="2018-06" db="EMBL/GenBank/DDBJ databases">
        <title>Complete Genome Sequence of the Microcystin-Degrading Bacterium Sphingosinicella microcystinivorans Strain B-9.</title>
        <authorList>
            <person name="Jin H."/>
            <person name="Nishizawa T."/>
            <person name="Guo Y."/>
            <person name="Nishizawa A."/>
            <person name="Park H."/>
            <person name="Kato H."/>
            <person name="Tsuji K."/>
            <person name="Harada K."/>
        </authorList>
    </citation>
    <scope>NUCLEOTIDE SEQUENCE [LARGE SCALE GENOMIC DNA]</scope>
    <source>
        <strain evidence="5 7">B9</strain>
    </source>
</reference>
<dbReference type="EMBL" id="AP018711">
    <property type="protein sequence ID" value="BBE33904.1"/>
    <property type="molecule type" value="Genomic_DNA"/>
</dbReference>
<dbReference type="Proteomes" id="UP000275727">
    <property type="component" value="Chromosome"/>
</dbReference>
<sequence length="188" mass="20892">MFARTRRLFLRPAWPEDAEALAAAIADEAIVRNLATAPWPYGIDDARDKIAKDAETPPREASSLIFLRTDGAPELVGSVGFGRWNDKITIPEIGYWVARRHWGKGIAVEAAEAIIAAAFLGARNDMLGAGHFIDNPASGKVLRKLGFVPTGEIVPHYCRARDCEIDSVEYRLSRERWLDRIGMYREAA</sequence>
<dbReference type="RefSeq" id="WP_121047483.1">
    <property type="nucleotide sequence ID" value="NZ_AP018711.1"/>
</dbReference>
<evidence type="ECO:0000313" key="8">
    <source>
        <dbReference type="Proteomes" id="UP000276029"/>
    </source>
</evidence>
<dbReference type="Proteomes" id="UP000276029">
    <property type="component" value="Unassembled WGS sequence"/>
</dbReference>
<keyword evidence="1" id="KW-0808">Transferase</keyword>
<dbReference type="InterPro" id="IPR016181">
    <property type="entry name" value="Acyl_CoA_acyltransferase"/>
</dbReference>
<name>A0AAD1D5M4_SPHMI</name>
<organism evidence="5 7">
    <name type="scientific">Sphingosinicella microcystinivorans</name>
    <dbReference type="NCBI Taxonomy" id="335406"/>
    <lineage>
        <taxon>Bacteria</taxon>
        <taxon>Pseudomonadati</taxon>
        <taxon>Pseudomonadota</taxon>
        <taxon>Alphaproteobacteria</taxon>
        <taxon>Sphingomonadales</taxon>
        <taxon>Sphingosinicellaceae</taxon>
        <taxon>Sphingosinicella</taxon>
    </lineage>
</organism>
<dbReference type="KEGG" id="smic:SmB9_15620"/>
<dbReference type="PANTHER" id="PTHR43792">
    <property type="entry name" value="GNAT FAMILY, PUTATIVE (AFU_ORTHOLOGUE AFUA_3G00765)-RELATED-RELATED"/>
    <property type="match status" value="1"/>
</dbReference>
<keyword evidence="8" id="KW-1185">Reference proteome</keyword>
<dbReference type="InterPro" id="IPR000182">
    <property type="entry name" value="GNAT_dom"/>
</dbReference>
<dbReference type="InterPro" id="IPR051531">
    <property type="entry name" value="N-acetyltransferase"/>
</dbReference>
<evidence type="ECO:0000259" key="4">
    <source>
        <dbReference type="PROSITE" id="PS51186"/>
    </source>
</evidence>
<dbReference type="Pfam" id="PF13302">
    <property type="entry name" value="Acetyltransf_3"/>
    <property type="match status" value="1"/>
</dbReference>
<dbReference type="AlphaFoldDB" id="A0AAD1D5M4"/>
<dbReference type="PROSITE" id="PS51186">
    <property type="entry name" value="GNAT"/>
    <property type="match status" value="1"/>
</dbReference>
<evidence type="ECO:0000256" key="2">
    <source>
        <dbReference type="ARBA" id="ARBA00023315"/>
    </source>
</evidence>
<dbReference type="PANTHER" id="PTHR43792:SF8">
    <property type="entry name" value="[RIBOSOMAL PROTEIN US5]-ALANINE N-ACETYLTRANSFERASE"/>
    <property type="match status" value="1"/>
</dbReference>